<dbReference type="EMBL" id="CAFBLP010000002">
    <property type="protein sequence ID" value="CAB4858828.1"/>
    <property type="molecule type" value="Genomic_DNA"/>
</dbReference>
<dbReference type="SUPFAM" id="SSF54862">
    <property type="entry name" value="4Fe-4S ferredoxins"/>
    <property type="match status" value="1"/>
</dbReference>
<feature type="domain" description="4Fe-4S ferredoxin-type" evidence="1">
    <location>
        <begin position="21"/>
        <end position="50"/>
    </location>
</feature>
<sequence>MGASRTERIELRARHPKWKNAPVRIEMLECINCDACLRHCPSQFGAIFNHGADVVILPELCSGCDKCLPVCPVNCIYPFPEWEQQGYPLEWWELPLSKEDPYI</sequence>
<reference evidence="2" key="1">
    <citation type="submission" date="2020-05" db="EMBL/GenBank/DDBJ databases">
        <authorList>
            <person name="Chiriac C."/>
            <person name="Salcher M."/>
            <person name="Ghai R."/>
            <person name="Kavagutti S V."/>
        </authorList>
    </citation>
    <scope>NUCLEOTIDE SEQUENCE</scope>
</reference>
<feature type="domain" description="4Fe-4S ferredoxin-type" evidence="1">
    <location>
        <begin position="52"/>
        <end position="81"/>
    </location>
</feature>
<dbReference type="Gene3D" id="3.30.70.20">
    <property type="match status" value="1"/>
</dbReference>
<dbReference type="InterPro" id="IPR017896">
    <property type="entry name" value="4Fe4S_Fe-S-bd"/>
</dbReference>
<dbReference type="AlphaFoldDB" id="A0A6J7CPI9"/>
<dbReference type="PROSITE" id="PS51379">
    <property type="entry name" value="4FE4S_FER_2"/>
    <property type="match status" value="2"/>
</dbReference>
<dbReference type="Pfam" id="PF14697">
    <property type="entry name" value="Fer4_21"/>
    <property type="match status" value="1"/>
</dbReference>
<evidence type="ECO:0000313" key="2">
    <source>
        <dbReference type="EMBL" id="CAB4858828.1"/>
    </source>
</evidence>
<gene>
    <name evidence="2" type="ORF">UFOPK3376_00137</name>
</gene>
<dbReference type="PROSITE" id="PS00198">
    <property type="entry name" value="4FE4S_FER_1"/>
    <property type="match status" value="1"/>
</dbReference>
<dbReference type="InterPro" id="IPR017900">
    <property type="entry name" value="4Fe4S_Fe_S_CS"/>
</dbReference>
<proteinExistence type="predicted"/>
<evidence type="ECO:0000259" key="1">
    <source>
        <dbReference type="PROSITE" id="PS51379"/>
    </source>
</evidence>
<organism evidence="2">
    <name type="scientific">freshwater metagenome</name>
    <dbReference type="NCBI Taxonomy" id="449393"/>
    <lineage>
        <taxon>unclassified sequences</taxon>
        <taxon>metagenomes</taxon>
        <taxon>ecological metagenomes</taxon>
    </lineage>
</organism>
<name>A0A6J7CPI9_9ZZZZ</name>
<protein>
    <submittedName>
        <fullName evidence="2">Unannotated protein</fullName>
    </submittedName>
</protein>
<accession>A0A6J7CPI9</accession>